<accession>A0A4Z2HUF9</accession>
<keyword evidence="2" id="KW-1185">Reference proteome</keyword>
<dbReference type="EMBL" id="SRLO01000179">
    <property type="protein sequence ID" value="TNN69181.1"/>
    <property type="molecule type" value="Genomic_DNA"/>
</dbReference>
<organism evidence="1 2">
    <name type="scientific">Liparis tanakae</name>
    <name type="common">Tanaka's snailfish</name>
    <dbReference type="NCBI Taxonomy" id="230148"/>
    <lineage>
        <taxon>Eukaryota</taxon>
        <taxon>Metazoa</taxon>
        <taxon>Chordata</taxon>
        <taxon>Craniata</taxon>
        <taxon>Vertebrata</taxon>
        <taxon>Euteleostomi</taxon>
        <taxon>Actinopterygii</taxon>
        <taxon>Neopterygii</taxon>
        <taxon>Teleostei</taxon>
        <taxon>Neoteleostei</taxon>
        <taxon>Acanthomorphata</taxon>
        <taxon>Eupercaria</taxon>
        <taxon>Perciformes</taxon>
        <taxon>Cottioidei</taxon>
        <taxon>Cottales</taxon>
        <taxon>Liparidae</taxon>
        <taxon>Liparis</taxon>
    </lineage>
</organism>
<gene>
    <name evidence="1" type="ORF">EYF80_020648</name>
</gene>
<name>A0A4Z2HUF9_9TELE</name>
<evidence type="ECO:0000313" key="1">
    <source>
        <dbReference type="EMBL" id="TNN69181.1"/>
    </source>
</evidence>
<evidence type="ECO:0000313" key="2">
    <source>
        <dbReference type="Proteomes" id="UP000314294"/>
    </source>
</evidence>
<protein>
    <submittedName>
        <fullName evidence="1">Uncharacterized protein</fullName>
    </submittedName>
</protein>
<dbReference type="AlphaFoldDB" id="A0A4Z2HUF9"/>
<sequence>MALWCMKHSIMPAKDLASAMEFVDTSQVKLQAVGENNNLNHFLGSVILGKRQIPSADVMVLLWIFHIIFLQRHKAIRISNGNSIKANACGYGYQSI</sequence>
<proteinExistence type="predicted"/>
<comment type="caution">
    <text evidence="1">The sequence shown here is derived from an EMBL/GenBank/DDBJ whole genome shotgun (WGS) entry which is preliminary data.</text>
</comment>
<reference evidence="1 2" key="1">
    <citation type="submission" date="2019-03" db="EMBL/GenBank/DDBJ databases">
        <title>First draft genome of Liparis tanakae, snailfish: a comprehensive survey of snailfish specific genes.</title>
        <authorList>
            <person name="Kim W."/>
            <person name="Song I."/>
            <person name="Jeong J.-H."/>
            <person name="Kim D."/>
            <person name="Kim S."/>
            <person name="Ryu S."/>
            <person name="Song J.Y."/>
            <person name="Lee S.K."/>
        </authorList>
    </citation>
    <scope>NUCLEOTIDE SEQUENCE [LARGE SCALE GENOMIC DNA]</scope>
    <source>
        <tissue evidence="1">Muscle</tissue>
    </source>
</reference>
<dbReference type="Proteomes" id="UP000314294">
    <property type="component" value="Unassembled WGS sequence"/>
</dbReference>